<dbReference type="InterPro" id="IPR023696">
    <property type="entry name" value="Ureohydrolase_dom_sf"/>
</dbReference>
<dbReference type="PROSITE" id="PS51409">
    <property type="entry name" value="ARGINASE_2"/>
    <property type="match status" value="1"/>
</dbReference>
<dbReference type="Pfam" id="PF00491">
    <property type="entry name" value="Arginase"/>
    <property type="match status" value="1"/>
</dbReference>
<evidence type="ECO:0008006" key="6">
    <source>
        <dbReference type="Google" id="ProtNLM"/>
    </source>
</evidence>
<gene>
    <name evidence="4" type="ORF">D6D19_09988</name>
</gene>
<comment type="caution">
    <text evidence="4">The sequence shown here is derived from an EMBL/GenBank/DDBJ whole genome shotgun (WGS) entry which is preliminary data.</text>
</comment>
<comment type="similarity">
    <text evidence="3">Belongs to the arginase family.</text>
</comment>
<dbReference type="Gene3D" id="3.40.800.10">
    <property type="entry name" value="Ureohydrolase domain"/>
    <property type="match status" value="1"/>
</dbReference>
<evidence type="ECO:0000313" key="4">
    <source>
        <dbReference type="EMBL" id="THW61286.1"/>
    </source>
</evidence>
<dbReference type="GO" id="GO:0046872">
    <property type="term" value="F:metal ion binding"/>
    <property type="evidence" value="ECO:0007669"/>
    <property type="project" value="UniProtKB-KW"/>
</dbReference>
<dbReference type="Proteomes" id="UP000308802">
    <property type="component" value="Unassembled WGS sequence"/>
</dbReference>
<evidence type="ECO:0000256" key="3">
    <source>
        <dbReference type="PROSITE-ProRule" id="PRU00742"/>
    </source>
</evidence>
<evidence type="ECO:0000313" key="5">
    <source>
        <dbReference type="Proteomes" id="UP000308802"/>
    </source>
</evidence>
<dbReference type="EMBL" id="QZAO01000644">
    <property type="protein sequence ID" value="THW61286.1"/>
    <property type="molecule type" value="Genomic_DNA"/>
</dbReference>
<dbReference type="InterPro" id="IPR006035">
    <property type="entry name" value="Ureohydrolase"/>
</dbReference>
<keyword evidence="2" id="KW-0378">Hydrolase</keyword>
<reference evidence="4 5" key="1">
    <citation type="submission" date="2018-10" db="EMBL/GenBank/DDBJ databases">
        <title>Fifty Aureobasidium pullulans genomes reveal a recombining polyextremotolerant generalist.</title>
        <authorList>
            <person name="Gostincar C."/>
            <person name="Turk M."/>
            <person name="Zajc J."/>
            <person name="Gunde-Cimerman N."/>
        </authorList>
    </citation>
    <scope>NUCLEOTIDE SEQUENCE [LARGE SCALE GENOMIC DNA]</scope>
    <source>
        <strain evidence="4 5">EXF-10659</strain>
    </source>
</reference>
<dbReference type="PANTHER" id="PTHR11358">
    <property type="entry name" value="ARGINASE/AGMATINASE"/>
    <property type="match status" value="1"/>
</dbReference>
<dbReference type="PANTHER" id="PTHR11358:SF26">
    <property type="entry name" value="GUANIDINO ACID HYDROLASE, MITOCHONDRIAL"/>
    <property type="match status" value="1"/>
</dbReference>
<evidence type="ECO:0000256" key="2">
    <source>
        <dbReference type="ARBA" id="ARBA00022801"/>
    </source>
</evidence>
<name>A0A4S8Z7S1_AURPU</name>
<dbReference type="GO" id="GO:0033389">
    <property type="term" value="P:putrescine biosynthetic process from arginine, via agmatine"/>
    <property type="evidence" value="ECO:0007669"/>
    <property type="project" value="TreeGrafter"/>
</dbReference>
<accession>A0A4S8Z7S1</accession>
<dbReference type="AlphaFoldDB" id="A0A4S8Z7S1"/>
<protein>
    <recommendedName>
        <fullName evidence="6">Arginase/deacetylase</fullName>
    </recommendedName>
</protein>
<keyword evidence="1" id="KW-0479">Metal-binding</keyword>
<evidence type="ECO:0000256" key="1">
    <source>
        <dbReference type="ARBA" id="ARBA00022723"/>
    </source>
</evidence>
<organism evidence="4 5">
    <name type="scientific">Aureobasidium pullulans</name>
    <name type="common">Black yeast</name>
    <name type="synonym">Pullularia pullulans</name>
    <dbReference type="NCBI Taxonomy" id="5580"/>
    <lineage>
        <taxon>Eukaryota</taxon>
        <taxon>Fungi</taxon>
        <taxon>Dikarya</taxon>
        <taxon>Ascomycota</taxon>
        <taxon>Pezizomycotina</taxon>
        <taxon>Dothideomycetes</taxon>
        <taxon>Dothideomycetidae</taxon>
        <taxon>Dothideales</taxon>
        <taxon>Saccotheciaceae</taxon>
        <taxon>Aureobasidium</taxon>
    </lineage>
</organism>
<dbReference type="GO" id="GO:0008783">
    <property type="term" value="F:agmatinase activity"/>
    <property type="evidence" value="ECO:0007669"/>
    <property type="project" value="TreeGrafter"/>
</dbReference>
<dbReference type="SUPFAM" id="SSF52768">
    <property type="entry name" value="Arginase/deacetylase"/>
    <property type="match status" value="1"/>
</dbReference>
<proteinExistence type="inferred from homology"/>
<sequence>MFYRPEAFVDLETRKPALNAGNGEEKGQWGYVRNSTLVTLEMIVPLLYRLRRHCPRLLKDILLLCTLICIRNDQSNFNYASVFFNAARERSLANGSCIHTESRTRLSGTNFQDYENDVDGIAERILTRVGTEVPMYLSIDVGVLDVAFAPGTGTPEAVGWSTRELIRMTARD</sequence>